<proteinExistence type="predicted"/>
<protein>
    <recommendedName>
        <fullName evidence="3">GYF domain-containing protein</fullName>
    </recommendedName>
</protein>
<organism evidence="4 5">
    <name type="scientific">Rubritalea profundi</name>
    <dbReference type="NCBI Taxonomy" id="1658618"/>
    <lineage>
        <taxon>Bacteria</taxon>
        <taxon>Pseudomonadati</taxon>
        <taxon>Verrucomicrobiota</taxon>
        <taxon>Verrucomicrobiia</taxon>
        <taxon>Verrucomicrobiales</taxon>
        <taxon>Rubritaleaceae</taxon>
        <taxon>Rubritalea</taxon>
    </lineage>
</organism>
<accession>A0A2S7U3T8</accession>
<dbReference type="AlphaFoldDB" id="A0A2S7U3T8"/>
<dbReference type="InterPro" id="IPR025640">
    <property type="entry name" value="GYF_2"/>
</dbReference>
<dbReference type="EMBL" id="MQWA01000001">
    <property type="protein sequence ID" value="PQJ29240.1"/>
    <property type="molecule type" value="Genomic_DNA"/>
</dbReference>
<evidence type="ECO:0000313" key="4">
    <source>
        <dbReference type="EMBL" id="PQJ29240.1"/>
    </source>
</evidence>
<dbReference type="OrthoDB" id="200422at2"/>
<dbReference type="Pfam" id="PF14237">
    <property type="entry name" value="GYF_2"/>
    <property type="match status" value="1"/>
</dbReference>
<feature type="transmembrane region" description="Helical" evidence="2">
    <location>
        <begin position="243"/>
        <end position="260"/>
    </location>
</feature>
<feature type="region of interest" description="Disordered" evidence="1">
    <location>
        <begin position="53"/>
        <end position="80"/>
    </location>
</feature>
<evidence type="ECO:0000256" key="2">
    <source>
        <dbReference type="SAM" id="Phobius"/>
    </source>
</evidence>
<feature type="transmembrane region" description="Helical" evidence="2">
    <location>
        <begin position="202"/>
        <end position="223"/>
    </location>
</feature>
<sequence>MWYYTLNGQQAGPISQAELAQMLQSTLPADTLVWKESMADWVMANTLGEFQALPNGSPNSPPPLASATPTNNPYSSPIASSHQNYQAGDYPLPKVKKANFGLLISLLSIGTLLMIGGYIAMFTGLMTNVATAAYEEIEQLETVERLEPIEQSQEASSTETEPAAPIASEDVTDFDEVLIEEDSYGHSASEVNPFDSLSPSTIGITILGWAIIAAGSILGLVYVHRAWQLLQPTQTTITPGQAVGFMFIPLFNIYWMFIAYHKWAVEWNNTCRQHTSPTYAPRGAEGPFLAMAICYLSSVITSILGLLASAVLYIIDMKSMCDAINFAAENGEAPNQPFR</sequence>
<name>A0A2S7U3T8_9BACT</name>
<gene>
    <name evidence="4" type="ORF">BSZ32_12560</name>
</gene>
<keyword evidence="2" id="KW-1133">Transmembrane helix</keyword>
<dbReference type="Proteomes" id="UP000239907">
    <property type="component" value="Unassembled WGS sequence"/>
</dbReference>
<evidence type="ECO:0000313" key="5">
    <source>
        <dbReference type="Proteomes" id="UP000239907"/>
    </source>
</evidence>
<evidence type="ECO:0000259" key="3">
    <source>
        <dbReference type="Pfam" id="PF14237"/>
    </source>
</evidence>
<dbReference type="RefSeq" id="WP_105043733.1">
    <property type="nucleotide sequence ID" value="NZ_MQWA01000001.1"/>
</dbReference>
<reference evidence="4 5" key="1">
    <citation type="submission" date="2016-12" db="EMBL/GenBank/DDBJ databases">
        <title>Study of bacterial adaptation to deep sea.</title>
        <authorList>
            <person name="Song J."/>
            <person name="Yoshizawa S."/>
            <person name="Kogure K."/>
        </authorList>
    </citation>
    <scope>NUCLEOTIDE SEQUENCE [LARGE SCALE GENOMIC DNA]</scope>
    <source>
        <strain evidence="4 5">SAORIC-165</strain>
    </source>
</reference>
<feature type="transmembrane region" description="Helical" evidence="2">
    <location>
        <begin position="100"/>
        <end position="121"/>
    </location>
</feature>
<evidence type="ECO:0000256" key="1">
    <source>
        <dbReference type="SAM" id="MobiDB-lite"/>
    </source>
</evidence>
<feature type="domain" description="GYF" evidence="3">
    <location>
        <begin position="2"/>
        <end position="50"/>
    </location>
</feature>
<keyword evidence="2" id="KW-0812">Transmembrane</keyword>
<keyword evidence="5" id="KW-1185">Reference proteome</keyword>
<feature type="transmembrane region" description="Helical" evidence="2">
    <location>
        <begin position="288"/>
        <end position="315"/>
    </location>
</feature>
<keyword evidence="2" id="KW-0472">Membrane</keyword>
<comment type="caution">
    <text evidence="4">The sequence shown here is derived from an EMBL/GenBank/DDBJ whole genome shotgun (WGS) entry which is preliminary data.</text>
</comment>